<keyword evidence="4" id="KW-0548">Nucleotidyltransferase</keyword>
<comment type="caution">
    <text evidence="4">The sequence shown here is derived from an EMBL/GenBank/DDBJ whole genome shotgun (WGS) entry which is preliminary data.</text>
</comment>
<keyword evidence="1" id="KW-0472">Membrane</keyword>
<protein>
    <submittedName>
        <fullName evidence="4">RNA-directed DNA polymerase, eukaryota</fullName>
    </submittedName>
</protein>
<dbReference type="InterPro" id="IPR026960">
    <property type="entry name" value="RVT-Znf"/>
</dbReference>
<reference evidence="4" key="1">
    <citation type="journal article" date="2019" name="Sci. Rep.">
        <title>Draft genome of Tanacetum cinerariifolium, the natural source of mosquito coil.</title>
        <authorList>
            <person name="Yamashiro T."/>
            <person name="Shiraishi A."/>
            <person name="Satake H."/>
            <person name="Nakayama K."/>
        </authorList>
    </citation>
    <scope>NUCLEOTIDE SEQUENCE</scope>
</reference>
<feature type="domain" description="Reverse transcriptase zinc-binding" evidence="3">
    <location>
        <begin position="431"/>
        <end position="487"/>
    </location>
</feature>
<feature type="transmembrane region" description="Helical" evidence="1">
    <location>
        <begin position="497"/>
        <end position="517"/>
    </location>
</feature>
<gene>
    <name evidence="4" type="ORF">Tci_383176</name>
</gene>
<dbReference type="InterPro" id="IPR052343">
    <property type="entry name" value="Retrotransposon-Effector_Assoc"/>
</dbReference>
<evidence type="ECO:0000256" key="1">
    <source>
        <dbReference type="SAM" id="Phobius"/>
    </source>
</evidence>
<feature type="transmembrane region" description="Helical" evidence="1">
    <location>
        <begin position="201"/>
        <end position="220"/>
    </location>
</feature>
<dbReference type="EMBL" id="BKCJ010152713">
    <property type="protein sequence ID" value="GEY11202.1"/>
    <property type="molecule type" value="Genomic_DNA"/>
</dbReference>
<dbReference type="PANTHER" id="PTHR46890">
    <property type="entry name" value="NON-LTR RETROLELEMENT REVERSE TRANSCRIPTASE-LIKE PROTEIN-RELATED"/>
    <property type="match status" value="1"/>
</dbReference>
<evidence type="ECO:0000259" key="2">
    <source>
        <dbReference type="Pfam" id="PF00078"/>
    </source>
</evidence>
<accession>A0A699HGH8</accession>
<feature type="non-terminal residue" evidence="4">
    <location>
        <position position="1"/>
    </location>
</feature>
<dbReference type="AlphaFoldDB" id="A0A699HGH8"/>
<keyword evidence="1" id="KW-0812">Transmembrane</keyword>
<feature type="domain" description="Reverse transcriptase" evidence="2">
    <location>
        <begin position="66"/>
        <end position="214"/>
    </location>
</feature>
<evidence type="ECO:0000313" key="4">
    <source>
        <dbReference type="EMBL" id="GEY11202.1"/>
    </source>
</evidence>
<dbReference type="CDD" id="cd01650">
    <property type="entry name" value="RT_nLTR_like"/>
    <property type="match status" value="1"/>
</dbReference>
<dbReference type="Pfam" id="PF13966">
    <property type="entry name" value="zf-RVT"/>
    <property type="match status" value="1"/>
</dbReference>
<dbReference type="GO" id="GO:0003964">
    <property type="term" value="F:RNA-directed DNA polymerase activity"/>
    <property type="evidence" value="ECO:0007669"/>
    <property type="project" value="UniProtKB-KW"/>
</dbReference>
<dbReference type="Pfam" id="PF00078">
    <property type="entry name" value="RVT_1"/>
    <property type="match status" value="1"/>
</dbReference>
<dbReference type="PANTHER" id="PTHR46890:SF50">
    <property type="entry name" value="RNA-DIRECTED DNA POLYMERASE, EUKARYOTA, REVERSE TRANSCRIPTASE ZINC-BINDING DOMAIN PROTEIN-RELATED"/>
    <property type="match status" value="1"/>
</dbReference>
<keyword evidence="4" id="KW-0695">RNA-directed DNA polymerase</keyword>
<evidence type="ECO:0000259" key="3">
    <source>
        <dbReference type="Pfam" id="PF13966"/>
    </source>
</evidence>
<sequence length="550" mass="62207">SVWNCGKNKSPGPDEYTFEFFRRYWRFVGPDFCFAAECFFDNGSFLMGSNSSIIALIPKVMDAKFVTEFRPISLIGCVYKVITKILANRLATVISDLVSDTQSAFVANRQILDGPFILNKLLAWCKGKKKQAMIFKVDVAKAYDSVRWDYLLDVLHAFGFGPNRCRWIRGTFSSTMASILVNGSPSSEFLFFCGLKQGDPLAPFLFILSIVTILKCFFFASGLKINIPKSQVLGIGVPRTLVTQAASLIGCALMQRPFRYLGVMIGDCISRKHAWDETIQKLHARLSNWKVHSFELHAAGYSSLWSSILREMHVLKSKGFDFVSHCKKRVGDGHNSRLWYDKWLSDQPFYVMFPRQFALEIDKEISVASKLGSTSLEVSFRRPVRDGVERQQLIDLNLLTSSILLSSSKDRWICDLSGDCEFRVKVARTKLDDVSPPSDSIDTRWVKYIPIKINVFAWRVRLDHLPTRVNLFRRGVFLESSLCPMCGYVVGGNWIGMTYFLSLIGMLGSLLFACRLVSSSFRKVFFTQLGGISGLTGIKLFSQKTLKDVL</sequence>
<organism evidence="4">
    <name type="scientific">Tanacetum cinerariifolium</name>
    <name type="common">Dalmatian daisy</name>
    <name type="synonym">Chrysanthemum cinerariifolium</name>
    <dbReference type="NCBI Taxonomy" id="118510"/>
    <lineage>
        <taxon>Eukaryota</taxon>
        <taxon>Viridiplantae</taxon>
        <taxon>Streptophyta</taxon>
        <taxon>Embryophyta</taxon>
        <taxon>Tracheophyta</taxon>
        <taxon>Spermatophyta</taxon>
        <taxon>Magnoliopsida</taxon>
        <taxon>eudicotyledons</taxon>
        <taxon>Gunneridae</taxon>
        <taxon>Pentapetalae</taxon>
        <taxon>asterids</taxon>
        <taxon>campanulids</taxon>
        <taxon>Asterales</taxon>
        <taxon>Asteraceae</taxon>
        <taxon>Asteroideae</taxon>
        <taxon>Anthemideae</taxon>
        <taxon>Anthemidinae</taxon>
        <taxon>Tanacetum</taxon>
    </lineage>
</organism>
<keyword evidence="1" id="KW-1133">Transmembrane helix</keyword>
<proteinExistence type="predicted"/>
<name>A0A699HGH8_TANCI</name>
<keyword evidence="4" id="KW-0808">Transferase</keyword>
<dbReference type="InterPro" id="IPR000477">
    <property type="entry name" value="RT_dom"/>
</dbReference>